<sequence>MGDTLEHGTRARVVEAFAPAKVNLTLHVTGQREDGYHTLDSLVMFADVGDHVRVSKAAKTTLRMVGPTAHNVPKGGDNLVLRAAALMGATASITLEKHLPMSAGLGGGSADAVATIRALAELTGQPAPADLLPLGADAPVCAADAGAARMRGIGEQVTAVHGLPTLDAVLVNPKIPVLTDEVFRRLRNRDNTPLPDPIPTGEDAAALIEWLKGTRNDLEEPAIECEPVIAQVFSTLEVTPGCLLTRMSGSGGTCFGLYADAETAASAAGRLSESHPNWWVTATQLNA</sequence>
<keyword evidence="8 10" id="KW-0414">Isoprene biosynthesis</keyword>
<dbReference type="PIRSF" id="PIRSF010376">
    <property type="entry name" value="IspE"/>
    <property type="match status" value="1"/>
</dbReference>
<comment type="similarity">
    <text evidence="1 10">Belongs to the GHMP kinase family. IspE subfamily.</text>
</comment>
<comment type="catalytic activity">
    <reaction evidence="10">
        <text>4-CDP-2-C-methyl-D-erythritol + ATP = 4-CDP-2-C-methyl-D-erythritol 2-phosphate + ADP + H(+)</text>
        <dbReference type="Rhea" id="RHEA:18437"/>
        <dbReference type="ChEBI" id="CHEBI:15378"/>
        <dbReference type="ChEBI" id="CHEBI:30616"/>
        <dbReference type="ChEBI" id="CHEBI:57823"/>
        <dbReference type="ChEBI" id="CHEBI:57919"/>
        <dbReference type="ChEBI" id="CHEBI:456216"/>
        <dbReference type="EC" id="2.7.1.148"/>
    </reaction>
</comment>
<dbReference type="GO" id="GO:0016114">
    <property type="term" value="P:terpenoid biosynthetic process"/>
    <property type="evidence" value="ECO:0007669"/>
    <property type="project" value="InterPro"/>
</dbReference>
<dbReference type="SUPFAM" id="SSF55060">
    <property type="entry name" value="GHMP Kinase, C-terminal domain"/>
    <property type="match status" value="1"/>
</dbReference>
<keyword evidence="4 10" id="KW-0808">Transferase</keyword>
<keyword evidence="6 10" id="KW-0418">Kinase</keyword>
<reference evidence="13 14" key="1">
    <citation type="submission" date="2018-09" db="EMBL/GenBank/DDBJ databases">
        <title>Roseovarius spongiae sp. nov., isolated from a marine sponge.</title>
        <authorList>
            <person name="Zhuang L."/>
            <person name="Luo L."/>
        </authorList>
    </citation>
    <scope>NUCLEOTIDE SEQUENCE [LARGE SCALE GENOMIC DNA]</scope>
    <source>
        <strain evidence="13 14">HN-E21</strain>
    </source>
</reference>
<protein>
    <recommendedName>
        <fullName evidence="3 10">4-diphosphocytidyl-2-C-methyl-D-erythritol kinase</fullName>
        <shortName evidence="10">CMK</shortName>
        <ecNumber evidence="2 10">2.7.1.148</ecNumber>
    </recommendedName>
    <alternativeName>
        <fullName evidence="9 10">4-(cytidine-5'-diphospho)-2-C-methyl-D-erythritol kinase</fullName>
    </alternativeName>
</protein>
<evidence type="ECO:0000256" key="1">
    <source>
        <dbReference type="ARBA" id="ARBA00009684"/>
    </source>
</evidence>
<dbReference type="EC" id="2.7.1.148" evidence="2 10"/>
<dbReference type="InterPro" id="IPR006204">
    <property type="entry name" value="GHMP_kinase_N_dom"/>
</dbReference>
<evidence type="ECO:0000259" key="11">
    <source>
        <dbReference type="Pfam" id="PF00288"/>
    </source>
</evidence>
<name>A0A3A8BA47_9RHOB</name>
<dbReference type="SUPFAM" id="SSF54211">
    <property type="entry name" value="Ribosomal protein S5 domain 2-like"/>
    <property type="match status" value="1"/>
</dbReference>
<feature type="domain" description="GHMP kinase C-terminal" evidence="12">
    <location>
        <begin position="214"/>
        <end position="274"/>
    </location>
</feature>
<evidence type="ECO:0000259" key="12">
    <source>
        <dbReference type="Pfam" id="PF08544"/>
    </source>
</evidence>
<evidence type="ECO:0000256" key="4">
    <source>
        <dbReference type="ARBA" id="ARBA00022679"/>
    </source>
</evidence>
<organism evidence="13 14">
    <name type="scientific">Roseovarius spongiae</name>
    <dbReference type="NCBI Taxonomy" id="2320272"/>
    <lineage>
        <taxon>Bacteria</taxon>
        <taxon>Pseudomonadati</taxon>
        <taxon>Pseudomonadota</taxon>
        <taxon>Alphaproteobacteria</taxon>
        <taxon>Rhodobacterales</taxon>
        <taxon>Roseobacteraceae</taxon>
        <taxon>Roseovarius</taxon>
    </lineage>
</organism>
<dbReference type="HAMAP" id="MF_00061">
    <property type="entry name" value="IspE"/>
    <property type="match status" value="1"/>
</dbReference>
<comment type="pathway">
    <text evidence="10">Isoprenoid biosynthesis; isopentenyl diphosphate biosynthesis via DXP pathway; isopentenyl diphosphate from 1-deoxy-D-xylulose 5-phosphate: step 3/6.</text>
</comment>
<feature type="active site" evidence="10">
    <location>
        <position position="137"/>
    </location>
</feature>
<proteinExistence type="inferred from homology"/>
<feature type="active site" evidence="10">
    <location>
        <position position="21"/>
    </location>
</feature>
<feature type="binding site" evidence="10">
    <location>
        <begin position="100"/>
        <end position="110"/>
    </location>
    <ligand>
        <name>ATP</name>
        <dbReference type="ChEBI" id="CHEBI:30616"/>
    </ligand>
</feature>
<keyword evidence="5 10" id="KW-0547">Nucleotide-binding</keyword>
<keyword evidence="7 10" id="KW-0067">ATP-binding</keyword>
<dbReference type="InterPro" id="IPR014721">
    <property type="entry name" value="Ribsml_uS5_D2-typ_fold_subgr"/>
</dbReference>
<evidence type="ECO:0000256" key="8">
    <source>
        <dbReference type="ARBA" id="ARBA00023229"/>
    </source>
</evidence>
<dbReference type="GO" id="GO:0005524">
    <property type="term" value="F:ATP binding"/>
    <property type="evidence" value="ECO:0007669"/>
    <property type="project" value="UniProtKB-UniRule"/>
</dbReference>
<dbReference type="AlphaFoldDB" id="A0A3A8BA47"/>
<dbReference type="GO" id="GO:0050515">
    <property type="term" value="F:4-(cytidine 5'-diphospho)-2-C-methyl-D-erythritol kinase activity"/>
    <property type="evidence" value="ECO:0007669"/>
    <property type="project" value="UniProtKB-UniRule"/>
</dbReference>
<dbReference type="InterPro" id="IPR004424">
    <property type="entry name" value="IspE"/>
</dbReference>
<evidence type="ECO:0000256" key="6">
    <source>
        <dbReference type="ARBA" id="ARBA00022777"/>
    </source>
</evidence>
<dbReference type="GO" id="GO:0019288">
    <property type="term" value="P:isopentenyl diphosphate biosynthetic process, methylerythritol 4-phosphate pathway"/>
    <property type="evidence" value="ECO:0007669"/>
    <property type="project" value="UniProtKB-UniRule"/>
</dbReference>
<evidence type="ECO:0000256" key="7">
    <source>
        <dbReference type="ARBA" id="ARBA00022840"/>
    </source>
</evidence>
<dbReference type="InterPro" id="IPR013750">
    <property type="entry name" value="GHMP_kinase_C_dom"/>
</dbReference>
<evidence type="ECO:0000313" key="13">
    <source>
        <dbReference type="EMBL" id="RKF15395.1"/>
    </source>
</evidence>
<dbReference type="Pfam" id="PF08544">
    <property type="entry name" value="GHMP_kinases_C"/>
    <property type="match status" value="1"/>
</dbReference>
<evidence type="ECO:0000256" key="3">
    <source>
        <dbReference type="ARBA" id="ARBA00017473"/>
    </source>
</evidence>
<evidence type="ECO:0000256" key="5">
    <source>
        <dbReference type="ARBA" id="ARBA00022741"/>
    </source>
</evidence>
<comment type="function">
    <text evidence="10">Catalyzes the phosphorylation of the position 2 hydroxy group of 4-diphosphocytidyl-2C-methyl-D-erythritol.</text>
</comment>
<dbReference type="Pfam" id="PF00288">
    <property type="entry name" value="GHMP_kinases_N"/>
    <property type="match status" value="1"/>
</dbReference>
<dbReference type="InterPro" id="IPR036554">
    <property type="entry name" value="GHMP_kinase_C_sf"/>
</dbReference>
<dbReference type="OrthoDB" id="9809438at2"/>
<accession>A0A3A8BA47</accession>
<evidence type="ECO:0000256" key="10">
    <source>
        <dbReference type="HAMAP-Rule" id="MF_00061"/>
    </source>
</evidence>
<dbReference type="RefSeq" id="WP_121166816.1">
    <property type="nucleotide sequence ID" value="NZ_RAPE01000002.1"/>
</dbReference>
<evidence type="ECO:0000256" key="9">
    <source>
        <dbReference type="ARBA" id="ARBA00032554"/>
    </source>
</evidence>
<gene>
    <name evidence="10" type="primary">ispE</name>
    <name evidence="13" type="ORF">D6850_06995</name>
</gene>
<dbReference type="PANTHER" id="PTHR43527">
    <property type="entry name" value="4-DIPHOSPHOCYTIDYL-2-C-METHYL-D-ERYTHRITOL KINASE, CHLOROPLASTIC"/>
    <property type="match status" value="1"/>
</dbReference>
<feature type="domain" description="GHMP kinase N-terminal" evidence="11">
    <location>
        <begin position="78"/>
        <end position="143"/>
    </location>
</feature>
<dbReference type="EMBL" id="RAPE01000002">
    <property type="protein sequence ID" value="RKF15395.1"/>
    <property type="molecule type" value="Genomic_DNA"/>
</dbReference>
<keyword evidence="14" id="KW-1185">Reference proteome</keyword>
<dbReference type="UniPathway" id="UPA00056">
    <property type="reaction ID" value="UER00094"/>
</dbReference>
<evidence type="ECO:0000313" key="14">
    <source>
        <dbReference type="Proteomes" id="UP000281128"/>
    </source>
</evidence>
<dbReference type="Gene3D" id="3.30.70.890">
    <property type="entry name" value="GHMP kinase, C-terminal domain"/>
    <property type="match status" value="1"/>
</dbReference>
<comment type="caution">
    <text evidence="13">The sequence shown here is derived from an EMBL/GenBank/DDBJ whole genome shotgun (WGS) entry which is preliminary data.</text>
</comment>
<evidence type="ECO:0000256" key="2">
    <source>
        <dbReference type="ARBA" id="ARBA00012052"/>
    </source>
</evidence>
<dbReference type="InterPro" id="IPR020568">
    <property type="entry name" value="Ribosomal_Su5_D2-typ_SF"/>
</dbReference>
<dbReference type="Proteomes" id="UP000281128">
    <property type="component" value="Unassembled WGS sequence"/>
</dbReference>
<dbReference type="PANTHER" id="PTHR43527:SF2">
    <property type="entry name" value="4-DIPHOSPHOCYTIDYL-2-C-METHYL-D-ERYTHRITOL KINASE, CHLOROPLASTIC"/>
    <property type="match status" value="1"/>
</dbReference>
<dbReference type="Gene3D" id="3.30.230.10">
    <property type="match status" value="1"/>
</dbReference>
<dbReference type="NCBIfam" id="NF011202">
    <property type="entry name" value="PRK14608.1"/>
    <property type="match status" value="1"/>
</dbReference>